<dbReference type="Proteomes" id="UP000594380">
    <property type="component" value="Unassembled WGS sequence"/>
</dbReference>
<reference evidence="2 3" key="1">
    <citation type="submission" date="2020-02" db="EMBL/GenBank/DDBJ databases">
        <title>Paraburkholderia simonii sp. nov. and Paraburkholderia youngii sp. nov. Brazilian and Mexican Mimosa-associated rhizobia.</title>
        <authorList>
            <person name="Mavima L."/>
            <person name="Beukes C.W."/>
            <person name="Chan W.Y."/>
            <person name="Palmer M."/>
            <person name="De Meyer S.E."/>
            <person name="James E.K."/>
            <person name="Venter S.N."/>
            <person name="Steenkamp E.T."/>
        </authorList>
    </citation>
    <scope>NUCLEOTIDE SEQUENCE [LARGE SCALE GENOMIC DNA]</scope>
    <source>
        <strain evidence="2 3">JPY169</strain>
    </source>
</reference>
<gene>
    <name evidence="2" type="ORF">G5S42_01575</name>
</gene>
<dbReference type="EMBL" id="JAALDK010000001">
    <property type="protein sequence ID" value="NUX98455.1"/>
    <property type="molecule type" value="Genomic_DNA"/>
</dbReference>
<evidence type="ECO:0000256" key="1">
    <source>
        <dbReference type="SAM" id="MobiDB-lite"/>
    </source>
</evidence>
<feature type="region of interest" description="Disordered" evidence="1">
    <location>
        <begin position="49"/>
        <end position="70"/>
    </location>
</feature>
<dbReference type="RefSeq" id="WP_176105237.1">
    <property type="nucleotide sequence ID" value="NZ_JAALDK010000001.1"/>
</dbReference>
<name>A0A7Y6MY18_9BURK</name>
<evidence type="ECO:0000313" key="3">
    <source>
        <dbReference type="Proteomes" id="UP000594380"/>
    </source>
</evidence>
<accession>A0A7Y6MY18</accession>
<dbReference type="AlphaFoldDB" id="A0A7Y6MY18"/>
<protein>
    <submittedName>
        <fullName evidence="2">Uncharacterized protein</fullName>
    </submittedName>
</protein>
<comment type="caution">
    <text evidence="2">The sequence shown here is derived from an EMBL/GenBank/DDBJ whole genome shotgun (WGS) entry which is preliminary data.</text>
</comment>
<organism evidence="2 3">
    <name type="scientific">Paraburkholderia youngii</name>
    <dbReference type="NCBI Taxonomy" id="2782701"/>
    <lineage>
        <taxon>Bacteria</taxon>
        <taxon>Pseudomonadati</taxon>
        <taxon>Pseudomonadota</taxon>
        <taxon>Betaproteobacteria</taxon>
        <taxon>Burkholderiales</taxon>
        <taxon>Burkholderiaceae</taxon>
        <taxon>Paraburkholderia</taxon>
    </lineage>
</organism>
<proteinExistence type="predicted"/>
<dbReference type="GeneID" id="301099029"/>
<evidence type="ECO:0000313" key="2">
    <source>
        <dbReference type="EMBL" id="NUX98455.1"/>
    </source>
</evidence>
<sequence length="70" mass="8027">MFRIWASDDRKYVIDAPGLSSLHKNPGASKRPGYFYTLDFRAIFRRENPLQQKATAKKKPGKKPGFKKDG</sequence>
<feature type="compositionally biased region" description="Basic residues" evidence="1">
    <location>
        <begin position="55"/>
        <end position="70"/>
    </location>
</feature>